<evidence type="ECO:0000256" key="6">
    <source>
        <dbReference type="ARBA" id="ARBA00038091"/>
    </source>
</evidence>
<dbReference type="Gene3D" id="3.30.750.80">
    <property type="entry name" value="RNA methyltransferase domain (HRMD) like"/>
    <property type="match status" value="1"/>
</dbReference>
<dbReference type="GO" id="GO:0008168">
    <property type="term" value="F:methyltransferase activity"/>
    <property type="evidence" value="ECO:0007669"/>
    <property type="project" value="UniProtKB-KW"/>
</dbReference>
<evidence type="ECO:0000256" key="3">
    <source>
        <dbReference type="ARBA" id="ARBA00022603"/>
    </source>
</evidence>
<dbReference type="InterPro" id="IPR036974">
    <property type="entry name" value="PUA_sf"/>
</dbReference>
<dbReference type="InterPro" id="IPR029063">
    <property type="entry name" value="SAM-dependent_MTases_sf"/>
</dbReference>
<dbReference type="STRING" id="906968.Trebr_1090"/>
<reference evidence="10" key="1">
    <citation type="submission" date="2011-04" db="EMBL/GenBank/DDBJ databases">
        <title>The complete genome of Treponema brennaborense DSM 12168.</title>
        <authorList>
            <person name="Lucas S."/>
            <person name="Han J."/>
            <person name="Lapidus A."/>
            <person name="Bruce D."/>
            <person name="Goodwin L."/>
            <person name="Pitluck S."/>
            <person name="Peters L."/>
            <person name="Kyrpides N."/>
            <person name="Mavromatis K."/>
            <person name="Ivanova N."/>
            <person name="Mikhailova N."/>
            <person name="Pagani I."/>
            <person name="Teshima H."/>
            <person name="Detter J.C."/>
            <person name="Tapia R."/>
            <person name="Han C."/>
            <person name="Land M."/>
            <person name="Hauser L."/>
            <person name="Markowitz V."/>
            <person name="Cheng J.-F."/>
            <person name="Hugenholtz P."/>
            <person name="Woyke T."/>
            <person name="Wu D."/>
            <person name="Gronow S."/>
            <person name="Wellnitz S."/>
            <person name="Brambilla E."/>
            <person name="Klenk H.-P."/>
            <person name="Eisen J.A."/>
        </authorList>
    </citation>
    <scope>NUCLEOTIDE SEQUENCE [LARGE SCALE GENOMIC DNA]</scope>
    <source>
        <strain evidence="10">DSM 12168 / CIP 105900 / DD5/3</strain>
    </source>
</reference>
<evidence type="ECO:0000313" key="9">
    <source>
        <dbReference type="EMBL" id="AEE16522.1"/>
    </source>
</evidence>
<evidence type="ECO:0000256" key="4">
    <source>
        <dbReference type="ARBA" id="ARBA00022679"/>
    </source>
</evidence>
<dbReference type="CDD" id="cd11572">
    <property type="entry name" value="RlmI_M_like"/>
    <property type="match status" value="1"/>
</dbReference>
<dbReference type="AlphaFoldDB" id="F4LKE8"/>
<gene>
    <name evidence="9" type="ordered locus">Trebr_1090</name>
</gene>
<dbReference type="CDD" id="cd02440">
    <property type="entry name" value="AdoMet_MTases"/>
    <property type="match status" value="1"/>
</dbReference>
<dbReference type="GO" id="GO:0005737">
    <property type="term" value="C:cytoplasm"/>
    <property type="evidence" value="ECO:0007669"/>
    <property type="project" value="UniProtKB-SubCell"/>
</dbReference>
<comment type="similarity">
    <text evidence="6">Belongs to the methyltransferase superfamily. RlmI family.</text>
</comment>
<dbReference type="Proteomes" id="UP000006546">
    <property type="component" value="Chromosome"/>
</dbReference>
<proteinExistence type="inferred from homology"/>
<keyword evidence="5" id="KW-0949">S-adenosyl-L-methionine</keyword>
<feature type="domain" description="RlmI-like PUA" evidence="8">
    <location>
        <begin position="6"/>
        <end position="82"/>
    </location>
</feature>
<name>F4LKE8_TREBD</name>
<dbReference type="Pfam" id="PF17785">
    <property type="entry name" value="PUA_3"/>
    <property type="match status" value="1"/>
</dbReference>
<evidence type="ECO:0000256" key="1">
    <source>
        <dbReference type="ARBA" id="ARBA00004496"/>
    </source>
</evidence>
<dbReference type="SUPFAM" id="SSF53335">
    <property type="entry name" value="S-adenosyl-L-methionine-dependent methyltransferases"/>
    <property type="match status" value="1"/>
</dbReference>
<dbReference type="CDD" id="cd21153">
    <property type="entry name" value="PUA_RlmI"/>
    <property type="match status" value="1"/>
</dbReference>
<evidence type="ECO:0000313" key="10">
    <source>
        <dbReference type="Proteomes" id="UP000006546"/>
    </source>
</evidence>
<evidence type="ECO:0000259" key="8">
    <source>
        <dbReference type="Pfam" id="PF17785"/>
    </source>
</evidence>
<sequence>MNFPRVFLKSKEETEIRQGFPWVFDNEIAFVKYTDGAGSFQHELKDCSVADGTPVEVYSKSGQFLGTGIINRASKITVRILTPLKPETVFGESCDALKRETLHGERSRTFILERVESAFQARFFFYNKNDSYRLVFAEADLIPGLIAERYCDETGRVFLVVQFLSLSAEVFRDEIIDALRTVCRPFGIYERSDAAVRELEGLEQKKGWIGAEHNPIITIKENGVYLTVDLENGQKTGYFLDQKDNRRVVASLAKGRRVLDTFTHTGAFGLNAVAGGASEVVSVDISAEAVSLVESNIERNKAGHVMKAVCADVFDLLKQYESEGRQFDLIILDPPAFAKSAAKIEKAYGGYKEINLRAMKLLTPGGILVSCSCSHFFDHTVFYDMIMHAAADAHRRVQIFAKRGAGPDHPVLAGYPKSEYLKCALMRVL</sequence>
<dbReference type="OrthoDB" id="9805492at2"/>
<dbReference type="RefSeq" id="WP_013758230.1">
    <property type="nucleotide sequence ID" value="NC_015500.1"/>
</dbReference>
<keyword evidence="4" id="KW-0808">Transferase</keyword>
<dbReference type="PANTHER" id="PTHR42873">
    <property type="entry name" value="RIBOSOMAL RNA LARGE SUBUNIT METHYLTRANSFERASE"/>
    <property type="match status" value="1"/>
</dbReference>
<evidence type="ECO:0000259" key="7">
    <source>
        <dbReference type="Pfam" id="PF10672"/>
    </source>
</evidence>
<protein>
    <submittedName>
        <fullName evidence="9">Uncharacterized protein</fullName>
    </submittedName>
</protein>
<keyword evidence="3" id="KW-0489">Methyltransferase</keyword>
<dbReference type="GO" id="GO:0032259">
    <property type="term" value="P:methylation"/>
    <property type="evidence" value="ECO:0007669"/>
    <property type="project" value="UniProtKB-KW"/>
</dbReference>
<dbReference type="HOGENOM" id="CLU_014042_0_0_12"/>
<dbReference type="EMBL" id="CP002696">
    <property type="protein sequence ID" value="AEE16522.1"/>
    <property type="molecule type" value="Genomic_DNA"/>
</dbReference>
<accession>F4LKE8</accession>
<dbReference type="eggNOG" id="COG1092">
    <property type="taxonomic scope" value="Bacteria"/>
</dbReference>
<dbReference type="KEGG" id="tbe:Trebr_1090"/>
<evidence type="ECO:0000256" key="2">
    <source>
        <dbReference type="ARBA" id="ARBA00022490"/>
    </source>
</evidence>
<keyword evidence="2" id="KW-0963">Cytoplasm</keyword>
<organism evidence="9 10">
    <name type="scientific">Treponema brennaborense (strain DSM 12168 / CIP 105900 / DD5/3)</name>
    <dbReference type="NCBI Taxonomy" id="906968"/>
    <lineage>
        <taxon>Bacteria</taxon>
        <taxon>Pseudomonadati</taxon>
        <taxon>Spirochaetota</taxon>
        <taxon>Spirochaetia</taxon>
        <taxon>Spirochaetales</taxon>
        <taxon>Treponemataceae</taxon>
        <taxon>Treponema</taxon>
    </lineage>
</organism>
<dbReference type="GO" id="GO:0003723">
    <property type="term" value="F:RNA binding"/>
    <property type="evidence" value="ECO:0007669"/>
    <property type="project" value="InterPro"/>
</dbReference>
<dbReference type="InterPro" id="IPR015947">
    <property type="entry name" value="PUA-like_sf"/>
</dbReference>
<dbReference type="InterPro" id="IPR041532">
    <property type="entry name" value="RlmI-like_PUA"/>
</dbReference>
<dbReference type="PROSITE" id="PS50890">
    <property type="entry name" value="PUA"/>
    <property type="match status" value="1"/>
</dbReference>
<feature type="domain" description="S-adenosylmethionine-dependent methyltransferase" evidence="7">
    <location>
        <begin position="208"/>
        <end position="388"/>
    </location>
</feature>
<dbReference type="Gene3D" id="2.30.130.10">
    <property type="entry name" value="PUA domain"/>
    <property type="match status" value="1"/>
</dbReference>
<dbReference type="PANTHER" id="PTHR42873:SF1">
    <property type="entry name" value="S-ADENOSYLMETHIONINE-DEPENDENT METHYLTRANSFERASE DOMAIN-CONTAINING PROTEIN"/>
    <property type="match status" value="1"/>
</dbReference>
<keyword evidence="10" id="KW-1185">Reference proteome</keyword>
<dbReference type="Gene3D" id="3.40.50.150">
    <property type="entry name" value="Vaccinia Virus protein VP39"/>
    <property type="match status" value="1"/>
</dbReference>
<dbReference type="Pfam" id="PF10672">
    <property type="entry name" value="Methyltrans_SAM"/>
    <property type="match status" value="1"/>
</dbReference>
<comment type="subcellular location">
    <subcellularLocation>
        <location evidence="1">Cytoplasm</location>
    </subcellularLocation>
</comment>
<dbReference type="InterPro" id="IPR019614">
    <property type="entry name" value="SAM-dep_methyl-trfase"/>
</dbReference>
<dbReference type="SUPFAM" id="SSF88697">
    <property type="entry name" value="PUA domain-like"/>
    <property type="match status" value="1"/>
</dbReference>
<evidence type="ECO:0000256" key="5">
    <source>
        <dbReference type="ARBA" id="ARBA00022691"/>
    </source>
</evidence>